<dbReference type="InterPro" id="IPR039448">
    <property type="entry name" value="Beta_helix"/>
</dbReference>
<dbReference type="Gene3D" id="3.80.10.10">
    <property type="entry name" value="Ribonuclease Inhibitor"/>
    <property type="match status" value="1"/>
</dbReference>
<sequence length="724" mass="78222">MGVASNGGARQRPLKHIGLVPSLVPSQKFDGPMRAFQARKASAQPQTSVQFAVEPRLSAPERLSLVRQISGRAPDSEQGRCVSAGVDVLLRSTRHPSRLPLRKVEAYLKDNALAVLPADKEGGVCKILRTEFRRQVRLLGQWLSLQVLGTKDDAAGRRQLRELQRIIHQTTEAIWACDLSRLRTDFKPRKRHDEKGKSSVHKLEPLQLPPEVTETLSLGPKFAVEPRLSAPERLSLVRQISGRAPDSEQGRCVSAGVDVLLRSTRHPSRLPLRKVEAYLKDNALAVLPADKEGGFASANSAGSEHTRHPDRDRASKMSWAPLVIASAAWSAVVASSGPFSCPSLELCSCVDERVDCACPGDEALDLFALFEPDVEYISVRHCGVVHVPPYLVASLSLEEFTLSDIGQLVIRSMAFERVSAVRTMRIRNVRNLTLEHLALHGLRGTELLEMNNVTTAELPPAALAGFTDVQELAIRDSHLGQVHSMALLFAKGKSCRLSHTLLDQAQNGSLVFDSVSTVEVSNCTFGNVSGAPLSATNATEVIVRDSTFKELRERGSLLLLGGANATSVVFENNRIDVAGTGALAQLSSAKNVTFARNVIRTAKEAALPSGPAVKFANNSFLCSCDASWLWRHKAAGGSVAVYEAAAVINSSLCVGPPPLDGLRMNEVEPVPANGTCRLMKASKRDAREKVLARLSGVLRASQKPVRACGGWTVLAVLVALAIPH</sequence>
<gene>
    <name evidence="2" type="ORF">HPB52_011710</name>
</gene>
<dbReference type="AlphaFoldDB" id="A0A9D4Q6U0"/>
<dbReference type="Pfam" id="PF13229">
    <property type="entry name" value="Beta_helix"/>
    <property type="match status" value="1"/>
</dbReference>
<evidence type="ECO:0000313" key="2">
    <source>
        <dbReference type="EMBL" id="KAH7968831.1"/>
    </source>
</evidence>
<dbReference type="InterPro" id="IPR011050">
    <property type="entry name" value="Pectin_lyase_fold/virulence"/>
</dbReference>
<dbReference type="InterPro" id="IPR032675">
    <property type="entry name" value="LRR_dom_sf"/>
</dbReference>
<feature type="domain" description="Right handed beta helix" evidence="1">
    <location>
        <begin position="502"/>
        <end position="619"/>
    </location>
</feature>
<reference evidence="2" key="2">
    <citation type="submission" date="2021-09" db="EMBL/GenBank/DDBJ databases">
        <authorList>
            <person name="Jia N."/>
            <person name="Wang J."/>
            <person name="Shi W."/>
            <person name="Du L."/>
            <person name="Sun Y."/>
            <person name="Zhan W."/>
            <person name="Jiang J."/>
            <person name="Wang Q."/>
            <person name="Zhang B."/>
            <person name="Ji P."/>
            <person name="Sakyi L.B."/>
            <person name="Cui X."/>
            <person name="Yuan T."/>
            <person name="Jiang B."/>
            <person name="Yang W."/>
            <person name="Lam T.T.-Y."/>
            <person name="Chang Q."/>
            <person name="Ding S."/>
            <person name="Wang X."/>
            <person name="Zhu J."/>
            <person name="Ruan X."/>
            <person name="Zhao L."/>
            <person name="Wei J."/>
            <person name="Que T."/>
            <person name="Du C."/>
            <person name="Cheng J."/>
            <person name="Dai P."/>
            <person name="Han X."/>
            <person name="Huang E."/>
            <person name="Gao Y."/>
            <person name="Liu J."/>
            <person name="Shao H."/>
            <person name="Ye R."/>
            <person name="Li L."/>
            <person name="Wei W."/>
            <person name="Wang X."/>
            <person name="Wang C."/>
            <person name="Huo Q."/>
            <person name="Li W."/>
            <person name="Guo W."/>
            <person name="Chen H."/>
            <person name="Chen S."/>
            <person name="Zhou L."/>
            <person name="Zhou L."/>
            <person name="Ni X."/>
            <person name="Tian J."/>
            <person name="Zhou Y."/>
            <person name="Sheng Y."/>
            <person name="Liu T."/>
            <person name="Pan Y."/>
            <person name="Xia L."/>
            <person name="Li J."/>
            <person name="Zhao F."/>
            <person name="Cao W."/>
        </authorList>
    </citation>
    <scope>NUCLEOTIDE SEQUENCE</scope>
    <source>
        <strain evidence="2">Rsan-2018</strain>
        <tissue evidence="2">Larvae</tissue>
    </source>
</reference>
<dbReference type="Proteomes" id="UP000821837">
    <property type="component" value="Unassembled WGS sequence"/>
</dbReference>
<evidence type="ECO:0000313" key="3">
    <source>
        <dbReference type="Proteomes" id="UP000821837"/>
    </source>
</evidence>
<dbReference type="EMBL" id="JABSTV010001248">
    <property type="protein sequence ID" value="KAH7968831.1"/>
    <property type="molecule type" value="Genomic_DNA"/>
</dbReference>
<name>A0A9D4Q6U0_RHISA</name>
<keyword evidence="3" id="KW-1185">Reference proteome</keyword>
<accession>A0A9D4Q6U0</accession>
<dbReference type="VEuPathDB" id="VectorBase:RSAN_046078"/>
<dbReference type="VEuPathDB" id="VectorBase:RSAN_045637"/>
<reference evidence="2" key="1">
    <citation type="journal article" date="2020" name="Cell">
        <title>Large-Scale Comparative Analyses of Tick Genomes Elucidate Their Genetic Diversity and Vector Capacities.</title>
        <authorList>
            <consortium name="Tick Genome and Microbiome Consortium (TIGMIC)"/>
            <person name="Jia N."/>
            <person name="Wang J."/>
            <person name="Shi W."/>
            <person name="Du L."/>
            <person name="Sun Y."/>
            <person name="Zhan W."/>
            <person name="Jiang J.F."/>
            <person name="Wang Q."/>
            <person name="Zhang B."/>
            <person name="Ji P."/>
            <person name="Bell-Sakyi L."/>
            <person name="Cui X.M."/>
            <person name="Yuan T.T."/>
            <person name="Jiang B.G."/>
            <person name="Yang W.F."/>
            <person name="Lam T.T."/>
            <person name="Chang Q.C."/>
            <person name="Ding S.J."/>
            <person name="Wang X.J."/>
            <person name="Zhu J.G."/>
            <person name="Ruan X.D."/>
            <person name="Zhao L."/>
            <person name="Wei J.T."/>
            <person name="Ye R.Z."/>
            <person name="Que T.C."/>
            <person name="Du C.H."/>
            <person name="Zhou Y.H."/>
            <person name="Cheng J.X."/>
            <person name="Dai P.F."/>
            <person name="Guo W.B."/>
            <person name="Han X.H."/>
            <person name="Huang E.J."/>
            <person name="Li L.F."/>
            <person name="Wei W."/>
            <person name="Gao Y.C."/>
            <person name="Liu J.Z."/>
            <person name="Shao H.Z."/>
            <person name="Wang X."/>
            <person name="Wang C.C."/>
            <person name="Yang T.C."/>
            <person name="Huo Q.B."/>
            <person name="Li W."/>
            <person name="Chen H.Y."/>
            <person name="Chen S.E."/>
            <person name="Zhou L.G."/>
            <person name="Ni X.B."/>
            <person name="Tian J.H."/>
            <person name="Sheng Y."/>
            <person name="Liu T."/>
            <person name="Pan Y.S."/>
            <person name="Xia L.Y."/>
            <person name="Li J."/>
            <person name="Zhao F."/>
            <person name="Cao W.C."/>
        </authorList>
    </citation>
    <scope>NUCLEOTIDE SEQUENCE</scope>
    <source>
        <strain evidence="2">Rsan-2018</strain>
    </source>
</reference>
<dbReference type="SUPFAM" id="SSF51126">
    <property type="entry name" value="Pectin lyase-like"/>
    <property type="match status" value="1"/>
</dbReference>
<protein>
    <recommendedName>
        <fullName evidence="1">Right handed beta helix domain-containing protein</fullName>
    </recommendedName>
</protein>
<comment type="caution">
    <text evidence="2">The sequence shown here is derived from an EMBL/GenBank/DDBJ whole genome shotgun (WGS) entry which is preliminary data.</text>
</comment>
<evidence type="ECO:0000259" key="1">
    <source>
        <dbReference type="Pfam" id="PF13229"/>
    </source>
</evidence>
<proteinExistence type="predicted"/>
<organism evidence="2 3">
    <name type="scientific">Rhipicephalus sanguineus</name>
    <name type="common">Brown dog tick</name>
    <name type="synonym">Ixodes sanguineus</name>
    <dbReference type="NCBI Taxonomy" id="34632"/>
    <lineage>
        <taxon>Eukaryota</taxon>
        <taxon>Metazoa</taxon>
        <taxon>Ecdysozoa</taxon>
        <taxon>Arthropoda</taxon>
        <taxon>Chelicerata</taxon>
        <taxon>Arachnida</taxon>
        <taxon>Acari</taxon>
        <taxon>Parasitiformes</taxon>
        <taxon>Ixodida</taxon>
        <taxon>Ixodoidea</taxon>
        <taxon>Ixodidae</taxon>
        <taxon>Rhipicephalinae</taxon>
        <taxon>Rhipicephalus</taxon>
        <taxon>Rhipicephalus</taxon>
    </lineage>
</organism>